<dbReference type="Pfam" id="PF07291">
    <property type="entry name" value="MauE"/>
    <property type="match status" value="1"/>
</dbReference>
<sequence length="147" mass="16090">MQTLVLDVISAISRFGLAVVWIAGGATKIGNHMDVTQSIVAYEIFTPYWSDLLARIIGPAELAGGLFLLLGLWLRPAGKLSAVVLVLFIIGLSQAWARGLEIDCGCFSPAGAEPSTDYLTTILRDVLFVAMSLWTVYRPFRKWAIYP</sequence>
<keyword evidence="2 5" id="KW-0812">Transmembrane</keyword>
<evidence type="ECO:0000259" key="6">
    <source>
        <dbReference type="Pfam" id="PF07291"/>
    </source>
</evidence>
<evidence type="ECO:0000256" key="3">
    <source>
        <dbReference type="ARBA" id="ARBA00022989"/>
    </source>
</evidence>
<evidence type="ECO:0000256" key="1">
    <source>
        <dbReference type="ARBA" id="ARBA00004141"/>
    </source>
</evidence>
<gene>
    <name evidence="7" type="ORF">NCTC11862_00512</name>
</gene>
<feature type="domain" description="Methylamine utilisation protein MauE" evidence="6">
    <location>
        <begin position="8"/>
        <end position="137"/>
    </location>
</feature>
<evidence type="ECO:0000256" key="5">
    <source>
        <dbReference type="SAM" id="Phobius"/>
    </source>
</evidence>
<dbReference type="OrthoDB" id="5422529at2"/>
<evidence type="ECO:0000256" key="4">
    <source>
        <dbReference type="ARBA" id="ARBA00023136"/>
    </source>
</evidence>
<protein>
    <submittedName>
        <fullName evidence="7">DoxX family membrane protein</fullName>
    </submittedName>
</protein>
<dbReference type="EMBL" id="UFXQ01000001">
    <property type="protein sequence ID" value="STC68745.1"/>
    <property type="molecule type" value="Genomic_DNA"/>
</dbReference>
<keyword evidence="3 5" id="KW-1133">Transmembrane helix</keyword>
<evidence type="ECO:0000313" key="7">
    <source>
        <dbReference type="EMBL" id="STC68745.1"/>
    </source>
</evidence>
<dbReference type="Proteomes" id="UP000254467">
    <property type="component" value="Unassembled WGS sequence"/>
</dbReference>
<proteinExistence type="predicted"/>
<keyword evidence="4 5" id="KW-0472">Membrane</keyword>
<dbReference type="RefSeq" id="WP_026254428.1">
    <property type="nucleotide sequence ID" value="NZ_LDYD01000007.1"/>
</dbReference>
<organism evidence="7 8">
    <name type="scientific">Corynebacterium pilosum</name>
    <dbReference type="NCBI Taxonomy" id="35756"/>
    <lineage>
        <taxon>Bacteria</taxon>
        <taxon>Bacillati</taxon>
        <taxon>Actinomycetota</taxon>
        <taxon>Actinomycetes</taxon>
        <taxon>Mycobacteriales</taxon>
        <taxon>Corynebacteriaceae</taxon>
        <taxon>Corynebacterium</taxon>
    </lineage>
</organism>
<dbReference type="AlphaFoldDB" id="A0A376CKA8"/>
<dbReference type="InterPro" id="IPR009908">
    <property type="entry name" value="Methylamine_util_MauE"/>
</dbReference>
<name>A0A376CKA8_9CORY</name>
<reference evidence="7 8" key="1">
    <citation type="submission" date="2018-06" db="EMBL/GenBank/DDBJ databases">
        <authorList>
            <consortium name="Pathogen Informatics"/>
            <person name="Doyle S."/>
        </authorList>
    </citation>
    <scope>NUCLEOTIDE SEQUENCE [LARGE SCALE GENOMIC DNA]</scope>
    <source>
        <strain evidence="7 8">NCTC11862</strain>
    </source>
</reference>
<feature type="transmembrane region" description="Helical" evidence="5">
    <location>
        <begin position="52"/>
        <end position="73"/>
    </location>
</feature>
<comment type="subcellular location">
    <subcellularLocation>
        <location evidence="1">Membrane</location>
        <topology evidence="1">Multi-pass membrane protein</topology>
    </subcellularLocation>
</comment>
<accession>A0A376CKA8</accession>
<feature type="transmembrane region" description="Helical" evidence="5">
    <location>
        <begin position="118"/>
        <end position="137"/>
    </location>
</feature>
<evidence type="ECO:0000313" key="8">
    <source>
        <dbReference type="Proteomes" id="UP000254467"/>
    </source>
</evidence>
<keyword evidence="8" id="KW-1185">Reference proteome</keyword>
<dbReference type="STRING" id="35756.GCA_001044155_01737"/>
<feature type="transmembrane region" description="Helical" evidence="5">
    <location>
        <begin position="80"/>
        <end position="98"/>
    </location>
</feature>
<evidence type="ECO:0000256" key="2">
    <source>
        <dbReference type="ARBA" id="ARBA00022692"/>
    </source>
</evidence>
<dbReference type="GO" id="GO:0030416">
    <property type="term" value="P:methylamine metabolic process"/>
    <property type="evidence" value="ECO:0007669"/>
    <property type="project" value="InterPro"/>
</dbReference>
<dbReference type="GO" id="GO:0016020">
    <property type="term" value="C:membrane"/>
    <property type="evidence" value="ECO:0007669"/>
    <property type="project" value="UniProtKB-SubCell"/>
</dbReference>